<dbReference type="PROSITE" id="PS51371">
    <property type="entry name" value="CBS"/>
    <property type="match status" value="2"/>
</dbReference>
<dbReference type="STRING" id="915471.SAMN05216201_109141"/>
<dbReference type="InterPro" id="IPR046342">
    <property type="entry name" value="CBS_dom_sf"/>
</dbReference>
<sequence length="165" mass="17969">MNVSEVMHAPAQCCHAGDSLEQAAEMMAQHDCGAIAVVDQSNHAVGIVTDRDIALAAAQRHKPLWELKAGELTGQHDLYTCHDDTDVHEALHMMADKKVRRLPVIGADGELHGMVAMSDILHRLSMYGAKAQTAPEDWREALEAFNSVTTPSLPITTPDFGDYGR</sequence>
<keyword evidence="5" id="KW-1185">Reference proteome</keyword>
<dbReference type="RefSeq" id="WP_170847757.1">
    <property type="nucleotide sequence ID" value="NZ_FNZE01000009.1"/>
</dbReference>
<feature type="domain" description="CBS" evidence="3">
    <location>
        <begin position="72"/>
        <end position="131"/>
    </location>
</feature>
<evidence type="ECO:0000259" key="3">
    <source>
        <dbReference type="PROSITE" id="PS51371"/>
    </source>
</evidence>
<dbReference type="InterPro" id="IPR000644">
    <property type="entry name" value="CBS_dom"/>
</dbReference>
<evidence type="ECO:0000256" key="2">
    <source>
        <dbReference type="PROSITE-ProRule" id="PRU00703"/>
    </source>
</evidence>
<dbReference type="PANTHER" id="PTHR43080:SF2">
    <property type="entry name" value="CBS DOMAIN-CONTAINING PROTEIN"/>
    <property type="match status" value="1"/>
</dbReference>
<evidence type="ECO:0000313" key="4">
    <source>
        <dbReference type="EMBL" id="SEJ47844.1"/>
    </source>
</evidence>
<feature type="domain" description="CBS" evidence="3">
    <location>
        <begin position="7"/>
        <end position="64"/>
    </location>
</feature>
<dbReference type="SUPFAM" id="SSF54631">
    <property type="entry name" value="CBS-domain pair"/>
    <property type="match status" value="1"/>
</dbReference>
<accession>A0A1H6Z773</accession>
<name>A0A1H6Z773_9PSED</name>
<dbReference type="Proteomes" id="UP000242930">
    <property type="component" value="Unassembled WGS sequence"/>
</dbReference>
<dbReference type="Pfam" id="PF00571">
    <property type="entry name" value="CBS"/>
    <property type="match status" value="2"/>
</dbReference>
<evidence type="ECO:0000256" key="1">
    <source>
        <dbReference type="ARBA" id="ARBA00023122"/>
    </source>
</evidence>
<gene>
    <name evidence="4" type="ORF">SAMN05216201_109141</name>
</gene>
<dbReference type="PANTHER" id="PTHR43080">
    <property type="entry name" value="CBS DOMAIN-CONTAINING PROTEIN CBSX3, MITOCHONDRIAL"/>
    <property type="match status" value="1"/>
</dbReference>
<organism evidence="4 5">
    <name type="scientific">Pseudomonas linyingensis</name>
    <dbReference type="NCBI Taxonomy" id="915471"/>
    <lineage>
        <taxon>Bacteria</taxon>
        <taxon>Pseudomonadati</taxon>
        <taxon>Pseudomonadota</taxon>
        <taxon>Gammaproteobacteria</taxon>
        <taxon>Pseudomonadales</taxon>
        <taxon>Pseudomonadaceae</taxon>
        <taxon>Pseudomonas</taxon>
    </lineage>
</organism>
<dbReference type="AlphaFoldDB" id="A0A1H6Z773"/>
<reference evidence="5" key="1">
    <citation type="submission" date="2016-10" db="EMBL/GenBank/DDBJ databases">
        <authorList>
            <person name="Varghese N."/>
            <person name="Submissions S."/>
        </authorList>
    </citation>
    <scope>NUCLEOTIDE SEQUENCE [LARGE SCALE GENOMIC DNA]</scope>
    <source>
        <strain evidence="5">LMG 25967</strain>
    </source>
</reference>
<protein>
    <submittedName>
        <fullName evidence="4">CBS domain-containing protein</fullName>
    </submittedName>
</protein>
<keyword evidence="1 2" id="KW-0129">CBS domain</keyword>
<dbReference type="Gene3D" id="3.10.580.10">
    <property type="entry name" value="CBS-domain"/>
    <property type="match status" value="1"/>
</dbReference>
<dbReference type="EMBL" id="FNZE01000009">
    <property type="protein sequence ID" value="SEJ47844.1"/>
    <property type="molecule type" value="Genomic_DNA"/>
</dbReference>
<dbReference type="SMART" id="SM00116">
    <property type="entry name" value="CBS"/>
    <property type="match status" value="2"/>
</dbReference>
<dbReference type="InterPro" id="IPR051257">
    <property type="entry name" value="Diverse_CBS-Domain"/>
</dbReference>
<proteinExistence type="predicted"/>
<evidence type="ECO:0000313" key="5">
    <source>
        <dbReference type="Proteomes" id="UP000242930"/>
    </source>
</evidence>